<reference evidence="2 3" key="1">
    <citation type="journal article" date="2024" name="G3 (Bethesda)">
        <title>Genome assembly of Hibiscus sabdariffa L. provides insights into metabolisms of medicinal natural products.</title>
        <authorList>
            <person name="Kim T."/>
        </authorList>
    </citation>
    <scope>NUCLEOTIDE SEQUENCE [LARGE SCALE GENOMIC DNA]</scope>
    <source>
        <strain evidence="2">TK-2024</strain>
        <tissue evidence="2">Old leaves</tissue>
    </source>
</reference>
<evidence type="ECO:0000313" key="2">
    <source>
        <dbReference type="EMBL" id="KAK8521752.1"/>
    </source>
</evidence>
<dbReference type="Proteomes" id="UP001472677">
    <property type="component" value="Unassembled WGS sequence"/>
</dbReference>
<protein>
    <submittedName>
        <fullName evidence="2">Uncharacterized protein</fullName>
    </submittedName>
</protein>
<dbReference type="EMBL" id="JBBPBM010000046">
    <property type="protein sequence ID" value="KAK8521752.1"/>
    <property type="molecule type" value="Genomic_DNA"/>
</dbReference>
<accession>A0ABR2CPT8</accession>
<proteinExistence type="predicted"/>
<comment type="caution">
    <text evidence="2">The sequence shown here is derived from an EMBL/GenBank/DDBJ whole genome shotgun (WGS) entry which is preliminary data.</text>
</comment>
<name>A0ABR2CPT8_9ROSI</name>
<evidence type="ECO:0000256" key="1">
    <source>
        <dbReference type="SAM" id="MobiDB-lite"/>
    </source>
</evidence>
<sequence length="74" mass="8497">MAQPRSIQSDSEARRGEVTPPSSQTQRSQRAACNATRASYGYMLSEEEDVESSNRHTTEYEMTYRHPQYHSILT</sequence>
<feature type="compositionally biased region" description="Polar residues" evidence="1">
    <location>
        <begin position="20"/>
        <end position="31"/>
    </location>
</feature>
<feature type="region of interest" description="Disordered" evidence="1">
    <location>
        <begin position="1"/>
        <end position="74"/>
    </location>
</feature>
<feature type="compositionally biased region" description="Polar residues" evidence="1">
    <location>
        <begin position="1"/>
        <end position="10"/>
    </location>
</feature>
<organism evidence="2 3">
    <name type="scientific">Hibiscus sabdariffa</name>
    <name type="common">roselle</name>
    <dbReference type="NCBI Taxonomy" id="183260"/>
    <lineage>
        <taxon>Eukaryota</taxon>
        <taxon>Viridiplantae</taxon>
        <taxon>Streptophyta</taxon>
        <taxon>Embryophyta</taxon>
        <taxon>Tracheophyta</taxon>
        <taxon>Spermatophyta</taxon>
        <taxon>Magnoliopsida</taxon>
        <taxon>eudicotyledons</taxon>
        <taxon>Gunneridae</taxon>
        <taxon>Pentapetalae</taxon>
        <taxon>rosids</taxon>
        <taxon>malvids</taxon>
        <taxon>Malvales</taxon>
        <taxon>Malvaceae</taxon>
        <taxon>Malvoideae</taxon>
        <taxon>Hibiscus</taxon>
    </lineage>
</organism>
<gene>
    <name evidence="2" type="ORF">V6N12_066338</name>
</gene>
<feature type="compositionally biased region" description="Basic and acidic residues" evidence="1">
    <location>
        <begin position="52"/>
        <end position="64"/>
    </location>
</feature>
<keyword evidence="3" id="KW-1185">Reference proteome</keyword>
<evidence type="ECO:0000313" key="3">
    <source>
        <dbReference type="Proteomes" id="UP001472677"/>
    </source>
</evidence>